<name>A0A8H6X4C3_9AGAR</name>
<dbReference type="PROSITE" id="PS50181">
    <property type="entry name" value="FBOX"/>
    <property type="match status" value="1"/>
</dbReference>
<accession>A0A8H6X4C3</accession>
<organism evidence="2 3">
    <name type="scientific">Mycena sanguinolenta</name>
    <dbReference type="NCBI Taxonomy" id="230812"/>
    <lineage>
        <taxon>Eukaryota</taxon>
        <taxon>Fungi</taxon>
        <taxon>Dikarya</taxon>
        <taxon>Basidiomycota</taxon>
        <taxon>Agaricomycotina</taxon>
        <taxon>Agaricomycetes</taxon>
        <taxon>Agaricomycetidae</taxon>
        <taxon>Agaricales</taxon>
        <taxon>Marasmiineae</taxon>
        <taxon>Mycenaceae</taxon>
        <taxon>Mycena</taxon>
    </lineage>
</organism>
<evidence type="ECO:0000313" key="3">
    <source>
        <dbReference type="Proteomes" id="UP000623467"/>
    </source>
</evidence>
<comment type="caution">
    <text evidence="2">The sequence shown here is derived from an EMBL/GenBank/DDBJ whole genome shotgun (WGS) entry which is preliminary data.</text>
</comment>
<keyword evidence="3" id="KW-1185">Reference proteome</keyword>
<protein>
    <submittedName>
        <fullName evidence="2">F-box domain-containing protein</fullName>
    </submittedName>
</protein>
<dbReference type="Proteomes" id="UP000623467">
    <property type="component" value="Unassembled WGS sequence"/>
</dbReference>
<evidence type="ECO:0000259" key="1">
    <source>
        <dbReference type="PROSITE" id="PS50181"/>
    </source>
</evidence>
<evidence type="ECO:0000313" key="2">
    <source>
        <dbReference type="EMBL" id="KAF7334233.1"/>
    </source>
</evidence>
<gene>
    <name evidence="2" type="ORF">MSAN_02384600</name>
</gene>
<feature type="domain" description="F-box" evidence="1">
    <location>
        <begin position="2"/>
        <end position="50"/>
    </location>
</feature>
<dbReference type="EMBL" id="JACAZH010000049">
    <property type="protein sequence ID" value="KAF7334233.1"/>
    <property type="molecule type" value="Genomic_DNA"/>
</dbReference>
<sequence>MPGRLNKLPEDLLLRILFLTDIYTVLTISQLHRRSNCGSSLTRDLFLRGLIDTPSDEVSLSLSSDKLIAQVKRAVCGPRTWSPTSPTAPTLTHQFTIQLERPAFFSSLLPGGRYIVFQRLQSVECCKVSTGRRVWSWDRSDSQVLEMAFSACRGSRVTVFLTVWGPIPPADVQLVILEVDLDDGHICEILQFPSMGVAGLRLKNLQSAEGYFGCVMLPPRNEASGHRKLPFLINLHTEQYILLDYKLATKNDLHIIPGHILLIGPPWKPLSVRVYTILSLERFWRPLSDFNLENTTSESMIASATVPLEDTGDNARSTRQVEVFVTASLLRQNTYLLRVFDTGRYTGTTIRTLSRHLLDLSKQTPQCTPISESTQSMGEPMLVSAVSRAGYSVLSSSEVGFRMQQDDKQESFVNFETVQRRSPSQVALPHNGGLVIVHETHAELLYYD</sequence>
<proteinExistence type="predicted"/>
<dbReference type="OrthoDB" id="2908036at2759"/>
<reference evidence="2" key="1">
    <citation type="submission" date="2020-05" db="EMBL/GenBank/DDBJ databases">
        <title>Mycena genomes resolve the evolution of fungal bioluminescence.</title>
        <authorList>
            <person name="Tsai I.J."/>
        </authorList>
    </citation>
    <scope>NUCLEOTIDE SEQUENCE</scope>
    <source>
        <strain evidence="2">160909Yilan</strain>
    </source>
</reference>
<dbReference type="InterPro" id="IPR001810">
    <property type="entry name" value="F-box_dom"/>
</dbReference>
<dbReference type="AlphaFoldDB" id="A0A8H6X4C3"/>